<evidence type="ECO:0000256" key="8">
    <source>
        <dbReference type="ARBA" id="ARBA00014401"/>
    </source>
</evidence>
<gene>
    <name evidence="23" type="ORF">DXX93_04910</name>
</gene>
<evidence type="ECO:0000313" key="23">
    <source>
        <dbReference type="EMBL" id="REL25967.1"/>
    </source>
</evidence>
<dbReference type="InterPro" id="IPR036979">
    <property type="entry name" value="CM_dom_sf"/>
</dbReference>
<dbReference type="CDD" id="cd04905">
    <property type="entry name" value="ACT_CM-PDT"/>
    <property type="match status" value="1"/>
</dbReference>
<keyword evidence="14 23" id="KW-0456">Lyase</keyword>
<feature type="binding site" evidence="19">
    <location>
        <position position="52"/>
    </location>
    <ligand>
        <name>substrate</name>
    </ligand>
</feature>
<dbReference type="Gene3D" id="3.30.70.260">
    <property type="match status" value="1"/>
</dbReference>
<dbReference type="SUPFAM" id="SSF55021">
    <property type="entry name" value="ACT-like"/>
    <property type="match status" value="1"/>
</dbReference>
<keyword evidence="9" id="KW-0963">Cytoplasm</keyword>
<dbReference type="InterPro" id="IPR008242">
    <property type="entry name" value="Chor_mutase/pphenate_deHydtase"/>
</dbReference>
<keyword evidence="13" id="KW-0413">Isomerase</keyword>
<dbReference type="InterPro" id="IPR036263">
    <property type="entry name" value="Chorismate_II_sf"/>
</dbReference>
<evidence type="ECO:0000256" key="10">
    <source>
        <dbReference type="ARBA" id="ARBA00022605"/>
    </source>
</evidence>
<dbReference type="GO" id="GO:0009094">
    <property type="term" value="P:L-phenylalanine biosynthetic process"/>
    <property type="evidence" value="ECO:0007669"/>
    <property type="project" value="UniProtKB-UniPathway"/>
</dbReference>
<dbReference type="GO" id="GO:0005737">
    <property type="term" value="C:cytoplasm"/>
    <property type="evidence" value="ECO:0007669"/>
    <property type="project" value="UniProtKB-SubCell"/>
</dbReference>
<evidence type="ECO:0000256" key="17">
    <source>
        <dbReference type="ARBA" id="ARBA00031520"/>
    </source>
</evidence>
<protein>
    <recommendedName>
        <fullName evidence="8">Bifunctional chorismate mutase/prephenate dehydratase</fullName>
        <ecNumber evidence="7">4.2.1.51</ecNumber>
        <ecNumber evidence="6">5.4.99.5</ecNumber>
    </recommendedName>
    <alternativeName>
        <fullName evidence="17">Chorismate mutase-prephenate dehydratase</fullName>
    </alternativeName>
    <alternativeName>
        <fullName evidence="16">p-protein</fullName>
    </alternativeName>
</protein>
<dbReference type="EC" id="4.2.1.51" evidence="7"/>
<dbReference type="EC" id="5.4.99.5" evidence="6"/>
<evidence type="ECO:0000256" key="16">
    <source>
        <dbReference type="ARBA" id="ARBA00031175"/>
    </source>
</evidence>
<dbReference type="UniPathway" id="UPA00120">
    <property type="reaction ID" value="UER00203"/>
</dbReference>
<dbReference type="EMBL" id="QUOU01000001">
    <property type="protein sequence ID" value="REL25967.1"/>
    <property type="molecule type" value="Genomic_DNA"/>
</dbReference>
<dbReference type="Gene3D" id="3.40.190.10">
    <property type="entry name" value="Periplasmic binding protein-like II"/>
    <property type="match status" value="2"/>
</dbReference>
<evidence type="ECO:0000256" key="14">
    <source>
        <dbReference type="ARBA" id="ARBA00023239"/>
    </source>
</evidence>
<evidence type="ECO:0000313" key="24">
    <source>
        <dbReference type="Proteomes" id="UP000256478"/>
    </source>
</evidence>
<organism evidence="23 24">
    <name type="scientific">Thalassotalea euphylliae</name>
    <dbReference type="NCBI Taxonomy" id="1655234"/>
    <lineage>
        <taxon>Bacteria</taxon>
        <taxon>Pseudomonadati</taxon>
        <taxon>Pseudomonadota</taxon>
        <taxon>Gammaproteobacteria</taxon>
        <taxon>Alteromonadales</taxon>
        <taxon>Colwelliaceae</taxon>
        <taxon>Thalassotalea</taxon>
    </lineage>
</organism>
<dbReference type="RefSeq" id="WP_116007089.1">
    <property type="nucleotide sequence ID" value="NZ_QUOU01000001.1"/>
</dbReference>
<evidence type="ECO:0000259" key="22">
    <source>
        <dbReference type="PROSITE" id="PS51671"/>
    </source>
</evidence>
<dbReference type="UniPathway" id="UPA00121">
    <property type="reaction ID" value="UER00345"/>
</dbReference>
<keyword evidence="15" id="KW-0511">Multifunctional enzyme</keyword>
<name>A0A3E0TNP0_9GAMM</name>
<dbReference type="SUPFAM" id="SSF53850">
    <property type="entry name" value="Periplasmic binding protein-like II"/>
    <property type="match status" value="1"/>
</dbReference>
<dbReference type="PROSITE" id="PS51171">
    <property type="entry name" value="PREPHENATE_DEHYDR_3"/>
    <property type="match status" value="1"/>
</dbReference>
<dbReference type="GO" id="GO:0046417">
    <property type="term" value="P:chorismate metabolic process"/>
    <property type="evidence" value="ECO:0007669"/>
    <property type="project" value="InterPro"/>
</dbReference>
<evidence type="ECO:0000256" key="4">
    <source>
        <dbReference type="ARBA" id="ARBA00004741"/>
    </source>
</evidence>
<evidence type="ECO:0000256" key="5">
    <source>
        <dbReference type="ARBA" id="ARBA00004817"/>
    </source>
</evidence>
<feature type="domain" description="Prephenate dehydratase" evidence="21">
    <location>
        <begin position="106"/>
        <end position="286"/>
    </location>
</feature>
<evidence type="ECO:0000256" key="1">
    <source>
        <dbReference type="ARBA" id="ARBA00000824"/>
    </source>
</evidence>
<dbReference type="SMART" id="SM00830">
    <property type="entry name" value="CM_2"/>
    <property type="match status" value="1"/>
</dbReference>
<dbReference type="Proteomes" id="UP000256478">
    <property type="component" value="Unassembled WGS sequence"/>
</dbReference>
<comment type="catalytic activity">
    <reaction evidence="18">
        <text>prephenate + H(+) = 3-phenylpyruvate + CO2 + H2O</text>
        <dbReference type="Rhea" id="RHEA:21648"/>
        <dbReference type="ChEBI" id="CHEBI:15377"/>
        <dbReference type="ChEBI" id="CHEBI:15378"/>
        <dbReference type="ChEBI" id="CHEBI:16526"/>
        <dbReference type="ChEBI" id="CHEBI:18005"/>
        <dbReference type="ChEBI" id="CHEBI:29934"/>
        <dbReference type="EC" id="4.2.1.51"/>
    </reaction>
</comment>
<keyword evidence="12" id="KW-0584">Phenylalanine biosynthesis</keyword>
<keyword evidence="11" id="KW-0057">Aromatic amino acid biosynthesis</keyword>
<feature type="binding site" evidence="19">
    <location>
        <position position="28"/>
    </location>
    <ligand>
        <name>substrate</name>
    </ligand>
</feature>
<evidence type="ECO:0000256" key="2">
    <source>
        <dbReference type="ARBA" id="ARBA00002364"/>
    </source>
</evidence>
<evidence type="ECO:0000256" key="11">
    <source>
        <dbReference type="ARBA" id="ARBA00023141"/>
    </source>
</evidence>
<dbReference type="InterPro" id="IPR002701">
    <property type="entry name" value="CM_II_prokaryot"/>
</dbReference>
<evidence type="ECO:0000256" key="13">
    <source>
        <dbReference type="ARBA" id="ARBA00023235"/>
    </source>
</evidence>
<dbReference type="PANTHER" id="PTHR21022">
    <property type="entry name" value="PREPHENATE DEHYDRATASE P PROTEIN"/>
    <property type="match status" value="1"/>
</dbReference>
<proteinExistence type="predicted"/>
<dbReference type="InterPro" id="IPR002912">
    <property type="entry name" value="ACT_dom"/>
</dbReference>
<evidence type="ECO:0000256" key="9">
    <source>
        <dbReference type="ARBA" id="ARBA00022490"/>
    </source>
</evidence>
<dbReference type="CDD" id="cd13631">
    <property type="entry name" value="PBP2_Ct-PDT_like"/>
    <property type="match status" value="1"/>
</dbReference>
<evidence type="ECO:0000256" key="19">
    <source>
        <dbReference type="PIRSR" id="PIRSR001500-1"/>
    </source>
</evidence>
<dbReference type="InterPro" id="IPR001086">
    <property type="entry name" value="Preph_deHydtase"/>
</dbReference>
<dbReference type="GO" id="GO:0004106">
    <property type="term" value="F:chorismate mutase activity"/>
    <property type="evidence" value="ECO:0007669"/>
    <property type="project" value="UniProtKB-EC"/>
</dbReference>
<comment type="subcellular location">
    <subcellularLocation>
        <location evidence="3">Cytoplasm</location>
    </subcellularLocation>
</comment>
<dbReference type="InterPro" id="IPR010952">
    <property type="entry name" value="CM_P_1"/>
</dbReference>
<dbReference type="PANTHER" id="PTHR21022:SF19">
    <property type="entry name" value="PREPHENATE DEHYDRATASE-RELATED"/>
    <property type="match status" value="1"/>
</dbReference>
<comment type="pathway">
    <text evidence="4">Amino-acid biosynthesis; L-phenylalanine biosynthesis; phenylpyruvate from prephenate: step 1/1.</text>
</comment>
<evidence type="ECO:0000256" key="7">
    <source>
        <dbReference type="ARBA" id="ARBA00013147"/>
    </source>
</evidence>
<comment type="caution">
    <text evidence="23">The sequence shown here is derived from an EMBL/GenBank/DDBJ whole genome shotgun (WGS) entry which is preliminary data.</text>
</comment>
<comment type="catalytic activity">
    <reaction evidence="1">
        <text>chorismate = prephenate</text>
        <dbReference type="Rhea" id="RHEA:13897"/>
        <dbReference type="ChEBI" id="CHEBI:29748"/>
        <dbReference type="ChEBI" id="CHEBI:29934"/>
        <dbReference type="EC" id="5.4.99.5"/>
    </reaction>
</comment>
<dbReference type="FunFam" id="3.40.190.10:FF:000034">
    <property type="entry name" value="Chorismate mutase/prephenate dehydratase"/>
    <property type="match status" value="1"/>
</dbReference>
<feature type="binding site" evidence="19">
    <location>
        <position position="11"/>
    </location>
    <ligand>
        <name>substrate</name>
    </ligand>
</feature>
<evidence type="ECO:0000259" key="21">
    <source>
        <dbReference type="PROSITE" id="PS51171"/>
    </source>
</evidence>
<feature type="binding site" evidence="19">
    <location>
        <position position="39"/>
    </location>
    <ligand>
        <name>substrate</name>
    </ligand>
</feature>
<dbReference type="InterPro" id="IPR045865">
    <property type="entry name" value="ACT-like_dom_sf"/>
</dbReference>
<evidence type="ECO:0000256" key="12">
    <source>
        <dbReference type="ARBA" id="ARBA00023222"/>
    </source>
</evidence>
<feature type="domain" description="ACT" evidence="22">
    <location>
        <begin position="300"/>
        <end position="377"/>
    </location>
</feature>
<dbReference type="NCBIfam" id="NF008865">
    <property type="entry name" value="PRK11898.1"/>
    <property type="match status" value="1"/>
</dbReference>
<evidence type="ECO:0000256" key="18">
    <source>
        <dbReference type="ARBA" id="ARBA00047848"/>
    </source>
</evidence>
<evidence type="ECO:0000256" key="3">
    <source>
        <dbReference type="ARBA" id="ARBA00004496"/>
    </source>
</evidence>
<reference evidence="23 24" key="1">
    <citation type="submission" date="2018-08" db="EMBL/GenBank/DDBJ databases">
        <title>Thalassotalea euphylliae genome.</title>
        <authorList>
            <person name="Summers S."/>
            <person name="Rice S.A."/>
            <person name="Freckelton M.L."/>
            <person name="Nedved B.T."/>
            <person name="Hadfield M.G."/>
        </authorList>
    </citation>
    <scope>NUCLEOTIDE SEQUENCE [LARGE SCALE GENOMIC DNA]</scope>
    <source>
        <strain evidence="23 24">H1</strain>
    </source>
</reference>
<evidence type="ECO:0000256" key="6">
    <source>
        <dbReference type="ARBA" id="ARBA00012404"/>
    </source>
</evidence>
<dbReference type="Gene3D" id="1.20.59.10">
    <property type="entry name" value="Chorismate mutase"/>
    <property type="match status" value="1"/>
</dbReference>
<feature type="binding site" evidence="19">
    <location>
        <position position="88"/>
    </location>
    <ligand>
        <name>substrate</name>
    </ligand>
</feature>
<dbReference type="PROSITE" id="PS51168">
    <property type="entry name" value="CHORISMATE_MUT_2"/>
    <property type="match status" value="1"/>
</dbReference>
<feature type="domain" description="Chorismate mutase" evidence="20">
    <location>
        <begin position="1"/>
        <end position="92"/>
    </location>
</feature>
<keyword evidence="10" id="KW-0028">Amino-acid biosynthesis</keyword>
<dbReference type="Pfam" id="PF00800">
    <property type="entry name" value="PDT"/>
    <property type="match status" value="1"/>
</dbReference>
<accession>A0A3E0TNP0</accession>
<dbReference type="NCBIfam" id="TIGR01797">
    <property type="entry name" value="CM_P_1"/>
    <property type="match status" value="1"/>
</dbReference>
<comment type="function">
    <text evidence="2">Catalyzes the Claisen rearrangement of chorismate to prephenate and the decarboxylation/dehydration of prephenate to phenylpyruvate.</text>
</comment>
<feature type="binding site" evidence="19">
    <location>
        <position position="48"/>
    </location>
    <ligand>
        <name>substrate</name>
    </ligand>
</feature>
<dbReference type="GO" id="GO:0004664">
    <property type="term" value="F:prephenate dehydratase activity"/>
    <property type="evidence" value="ECO:0007669"/>
    <property type="project" value="UniProtKB-EC"/>
</dbReference>
<dbReference type="FunFam" id="3.40.190.10:FF:000044">
    <property type="entry name" value="Chorismate mutase/prephenate dehydratase"/>
    <property type="match status" value="1"/>
</dbReference>
<evidence type="ECO:0000256" key="15">
    <source>
        <dbReference type="ARBA" id="ARBA00023268"/>
    </source>
</evidence>
<dbReference type="AlphaFoldDB" id="A0A3E0TNP0"/>
<dbReference type="Pfam" id="PF01817">
    <property type="entry name" value="CM_2"/>
    <property type="match status" value="1"/>
</dbReference>
<feature type="binding site" evidence="19">
    <location>
        <position position="84"/>
    </location>
    <ligand>
        <name>substrate</name>
    </ligand>
</feature>
<dbReference type="PROSITE" id="PS51671">
    <property type="entry name" value="ACT"/>
    <property type="match status" value="1"/>
</dbReference>
<dbReference type="PIRSF" id="PIRSF001500">
    <property type="entry name" value="Chor_mut_pdt_Ppr"/>
    <property type="match status" value="1"/>
</dbReference>
<comment type="pathway">
    <text evidence="5">Metabolic intermediate biosynthesis; prephenate biosynthesis; prephenate from chorismate: step 1/1.</text>
</comment>
<dbReference type="SUPFAM" id="SSF48600">
    <property type="entry name" value="Chorismate mutase II"/>
    <property type="match status" value="1"/>
</dbReference>
<evidence type="ECO:0000259" key="20">
    <source>
        <dbReference type="PROSITE" id="PS51168"/>
    </source>
</evidence>
<dbReference type="OrthoDB" id="9802281at2"/>
<sequence length="391" mass="43811">MAQSLDLNEIRAQITETDQQLLELFAKRRALTLNVAKSKAHQVRPVRDQQREQELLIRLIKQGKALGLDAHYVTSVFQTIIEDSVLNQQAYLQTLTNPNLQVPMVSVAFLGNKGSYSYLASHRYFSRRAEKIIESGCQSFADIMQQVEAGHVDYGMLPIENTSSGSINEVYDLLQHTNLAVVGEITQPIEHCLLTAVNTRLENIKTIYAHGQPFTQCSNFLDKQHEMRIEYCDSTADAMAKVYELQDETVAVIGSEEGGHLYQLHALEKSIANQKENHSRFILVARKPVDVAEQIPAKTTFILATGQKPGALVECLLVLKEKGINMCKLESRPIQGRPWEEMFYIDVEANLKSAAMQEAITELNELTKFIKVLGCYPIEHISPTSVPAAAI</sequence>